<reference evidence="2 3" key="1">
    <citation type="submission" date="2018-12" db="EMBL/GenBank/DDBJ databases">
        <title>Dyella dinghuensis sp. nov. DHOA06 and Dyella choica sp. nov. 4M-K27, isolated from forest soil.</title>
        <authorList>
            <person name="Qiu L.-H."/>
            <person name="Gao Z.-H."/>
        </authorList>
    </citation>
    <scope>NUCLEOTIDE SEQUENCE [LARGE SCALE GENOMIC DNA]</scope>
    <source>
        <strain evidence="2 3">DHOA06</strain>
    </source>
</reference>
<evidence type="ECO:0000313" key="3">
    <source>
        <dbReference type="Proteomes" id="UP000267077"/>
    </source>
</evidence>
<dbReference type="AlphaFoldDB" id="A0A432LXX2"/>
<dbReference type="PROSITE" id="PS51257">
    <property type="entry name" value="PROKAR_LIPOPROTEIN"/>
    <property type="match status" value="1"/>
</dbReference>
<keyword evidence="1" id="KW-0732">Signal</keyword>
<feature type="chain" id="PRO_5019272661" evidence="1">
    <location>
        <begin position="19"/>
        <end position="180"/>
    </location>
</feature>
<dbReference type="Proteomes" id="UP000267077">
    <property type="component" value="Unassembled WGS sequence"/>
</dbReference>
<dbReference type="RefSeq" id="WP_126671808.1">
    <property type="nucleotide sequence ID" value="NZ_RYZR01000001.1"/>
</dbReference>
<gene>
    <name evidence="2" type="ORF">EKH79_00375</name>
</gene>
<dbReference type="EMBL" id="RYZR01000001">
    <property type="protein sequence ID" value="RUL67097.1"/>
    <property type="molecule type" value="Genomic_DNA"/>
</dbReference>
<accession>A0A432LXX2</accession>
<name>A0A432LXX2_9GAMM</name>
<protein>
    <submittedName>
        <fullName evidence="2">Uncharacterized protein</fullName>
    </submittedName>
</protein>
<comment type="caution">
    <text evidence="2">The sequence shown here is derived from an EMBL/GenBank/DDBJ whole genome shotgun (WGS) entry which is preliminary data.</text>
</comment>
<keyword evidence="3" id="KW-1185">Reference proteome</keyword>
<proteinExistence type="predicted"/>
<evidence type="ECO:0000313" key="2">
    <source>
        <dbReference type="EMBL" id="RUL67097.1"/>
    </source>
</evidence>
<dbReference type="OrthoDB" id="5959215at2"/>
<sequence>MKGSQVVSLLVLSFLGCACESATSASGVGQVTPSATATVAPAASSGSLKPERLSHSVLRAKELGPEYQEGMSYMAFRAQLLAEGWSPAGDSPGFLDSMLGSRYEDICAENPNSADAKICALSTKLPEAVICESTGSGSCLMSFIKDRMTIDVNTSGDIESIYDAQHKYGFYVDTWHISIK</sequence>
<evidence type="ECO:0000256" key="1">
    <source>
        <dbReference type="SAM" id="SignalP"/>
    </source>
</evidence>
<feature type="signal peptide" evidence="1">
    <location>
        <begin position="1"/>
        <end position="18"/>
    </location>
</feature>
<organism evidence="2 3">
    <name type="scientific">Dyella dinghuensis</name>
    <dbReference type="NCBI Taxonomy" id="1920169"/>
    <lineage>
        <taxon>Bacteria</taxon>
        <taxon>Pseudomonadati</taxon>
        <taxon>Pseudomonadota</taxon>
        <taxon>Gammaproteobacteria</taxon>
        <taxon>Lysobacterales</taxon>
        <taxon>Rhodanobacteraceae</taxon>
        <taxon>Dyella</taxon>
    </lineage>
</organism>